<dbReference type="EMBL" id="FZNW01000061">
    <property type="protein sequence ID" value="SNR99253.1"/>
    <property type="molecule type" value="Genomic_DNA"/>
</dbReference>
<dbReference type="InterPro" id="IPR012337">
    <property type="entry name" value="RNaseH-like_sf"/>
</dbReference>
<dbReference type="GO" id="GO:0003676">
    <property type="term" value="F:nucleic acid binding"/>
    <property type="evidence" value="ECO:0007669"/>
    <property type="project" value="InterPro"/>
</dbReference>
<dbReference type="InterPro" id="IPR036397">
    <property type="entry name" value="RNaseH_sf"/>
</dbReference>
<accession>A0A239AWC3</accession>
<proteinExistence type="predicted"/>
<evidence type="ECO:0000313" key="3">
    <source>
        <dbReference type="Proteomes" id="UP000198348"/>
    </source>
</evidence>
<dbReference type="Gene3D" id="3.30.420.10">
    <property type="entry name" value="Ribonuclease H-like superfamily/Ribonuclease H"/>
    <property type="match status" value="1"/>
</dbReference>
<evidence type="ECO:0000313" key="2">
    <source>
        <dbReference type="EMBL" id="SNR99253.1"/>
    </source>
</evidence>
<dbReference type="PANTHER" id="PTHR46889">
    <property type="entry name" value="TRANSPOSASE INSF FOR INSERTION SEQUENCE IS3B-RELATED"/>
    <property type="match status" value="1"/>
</dbReference>
<dbReference type="PANTHER" id="PTHR46889:SF4">
    <property type="entry name" value="TRANSPOSASE INSO FOR INSERTION SEQUENCE ELEMENT IS911B-RELATED"/>
    <property type="match status" value="1"/>
</dbReference>
<dbReference type="PROSITE" id="PS50994">
    <property type="entry name" value="INTEGRASE"/>
    <property type="match status" value="1"/>
</dbReference>
<dbReference type="Proteomes" id="UP000198348">
    <property type="component" value="Unassembled WGS sequence"/>
</dbReference>
<name>A0A239AWC3_9PSEU</name>
<sequence>YAMASHLRTDLIADCLDTAVATRRRDVAGVIFHSDRGCQYTSTRFAQHCTKLGIRRSLGRTGICWDNAIVESLFEASKRELVHRHRFTTRAQARQTIFTWIQTWYNRRRPHATRGYASPGWREQQKPPETA</sequence>
<dbReference type="Pfam" id="PF13683">
    <property type="entry name" value="rve_3"/>
    <property type="match status" value="1"/>
</dbReference>
<reference evidence="2 3" key="1">
    <citation type="submission" date="2017-06" db="EMBL/GenBank/DDBJ databases">
        <authorList>
            <person name="Kim H.J."/>
            <person name="Triplett B.A."/>
        </authorList>
    </citation>
    <scope>NUCLEOTIDE SEQUENCE [LARGE SCALE GENOMIC DNA]</scope>
    <source>
        <strain evidence="2 3">DSM 45207</strain>
    </source>
</reference>
<dbReference type="SUPFAM" id="SSF53098">
    <property type="entry name" value="Ribonuclease H-like"/>
    <property type="match status" value="1"/>
</dbReference>
<gene>
    <name evidence="2" type="ORF">SAMN06265360_1614</name>
</gene>
<feature type="domain" description="Integrase catalytic" evidence="1">
    <location>
        <begin position="1"/>
        <end position="127"/>
    </location>
</feature>
<evidence type="ECO:0000259" key="1">
    <source>
        <dbReference type="PROSITE" id="PS50994"/>
    </source>
</evidence>
<dbReference type="AlphaFoldDB" id="A0A239AWC3"/>
<organism evidence="2 3">
    <name type="scientific">Haloechinothrix alba</name>
    <dbReference type="NCBI Taxonomy" id="664784"/>
    <lineage>
        <taxon>Bacteria</taxon>
        <taxon>Bacillati</taxon>
        <taxon>Actinomycetota</taxon>
        <taxon>Actinomycetes</taxon>
        <taxon>Pseudonocardiales</taxon>
        <taxon>Pseudonocardiaceae</taxon>
        <taxon>Haloechinothrix</taxon>
    </lineage>
</organism>
<feature type="non-terminal residue" evidence="2">
    <location>
        <position position="1"/>
    </location>
</feature>
<dbReference type="RefSeq" id="WP_141134789.1">
    <property type="nucleotide sequence ID" value="NZ_FZNW01000061.1"/>
</dbReference>
<dbReference type="InterPro" id="IPR001584">
    <property type="entry name" value="Integrase_cat-core"/>
</dbReference>
<dbReference type="GO" id="GO:0015074">
    <property type="term" value="P:DNA integration"/>
    <property type="evidence" value="ECO:0007669"/>
    <property type="project" value="InterPro"/>
</dbReference>
<dbReference type="InterPro" id="IPR050900">
    <property type="entry name" value="Transposase_IS3/IS150/IS904"/>
</dbReference>
<dbReference type="OrthoDB" id="3215922at2"/>
<protein>
    <submittedName>
        <fullName evidence="2">Integrase core domain-containing protein</fullName>
    </submittedName>
</protein>
<keyword evidence="3" id="KW-1185">Reference proteome</keyword>